<reference evidence="2" key="1">
    <citation type="submission" date="2019-09" db="EMBL/GenBank/DDBJ databases">
        <title>Draft genome information of white flower Hibiscus syriacus.</title>
        <authorList>
            <person name="Kim Y.-M."/>
        </authorList>
    </citation>
    <scope>NUCLEOTIDE SEQUENCE [LARGE SCALE GENOMIC DNA]</scope>
    <source>
        <strain evidence="2">YM2019G1</strain>
    </source>
</reference>
<evidence type="ECO:0000313" key="2">
    <source>
        <dbReference type="EMBL" id="KAE8690196.1"/>
    </source>
</evidence>
<evidence type="ECO:0000313" key="3">
    <source>
        <dbReference type="Proteomes" id="UP000436088"/>
    </source>
</evidence>
<keyword evidence="1" id="KW-0732">Signal</keyword>
<accession>A0A6A2ZF07</accession>
<dbReference type="AlphaFoldDB" id="A0A6A2ZF07"/>
<protein>
    <recommendedName>
        <fullName evidence="4">RNase H type-1 domain-containing protein</fullName>
    </recommendedName>
</protein>
<keyword evidence="3" id="KW-1185">Reference proteome</keyword>
<dbReference type="PANTHER" id="PTHR47723:SF22">
    <property type="entry name" value="RNASE H TYPE-1 DOMAIN-CONTAINING PROTEIN"/>
    <property type="match status" value="1"/>
</dbReference>
<proteinExistence type="predicted"/>
<dbReference type="InterPro" id="IPR012337">
    <property type="entry name" value="RNaseH-like_sf"/>
</dbReference>
<evidence type="ECO:0000256" key="1">
    <source>
        <dbReference type="SAM" id="SignalP"/>
    </source>
</evidence>
<comment type="caution">
    <text evidence="2">The sequence shown here is derived from an EMBL/GenBank/DDBJ whole genome shotgun (WGS) entry which is preliminary data.</text>
</comment>
<evidence type="ECO:0008006" key="4">
    <source>
        <dbReference type="Google" id="ProtNLM"/>
    </source>
</evidence>
<organism evidence="2 3">
    <name type="scientific">Hibiscus syriacus</name>
    <name type="common">Rose of Sharon</name>
    <dbReference type="NCBI Taxonomy" id="106335"/>
    <lineage>
        <taxon>Eukaryota</taxon>
        <taxon>Viridiplantae</taxon>
        <taxon>Streptophyta</taxon>
        <taxon>Embryophyta</taxon>
        <taxon>Tracheophyta</taxon>
        <taxon>Spermatophyta</taxon>
        <taxon>Magnoliopsida</taxon>
        <taxon>eudicotyledons</taxon>
        <taxon>Gunneridae</taxon>
        <taxon>Pentapetalae</taxon>
        <taxon>rosids</taxon>
        <taxon>malvids</taxon>
        <taxon>Malvales</taxon>
        <taxon>Malvaceae</taxon>
        <taxon>Malvoideae</taxon>
        <taxon>Hibiscus</taxon>
    </lineage>
</organism>
<gene>
    <name evidence="2" type="ORF">F3Y22_tig00110911pilonHSYRG00086</name>
</gene>
<dbReference type="SUPFAM" id="SSF53098">
    <property type="entry name" value="Ribonuclease H-like"/>
    <property type="match status" value="1"/>
</dbReference>
<dbReference type="Proteomes" id="UP000436088">
    <property type="component" value="Unassembled WGS sequence"/>
</dbReference>
<dbReference type="PANTHER" id="PTHR47723">
    <property type="entry name" value="OS05G0353850 PROTEIN"/>
    <property type="match status" value="1"/>
</dbReference>
<sequence length="267" mass="29274">MLKGLRQGDLLSSFLFIMVTEVLHLFLEKASTTGFIEGIDNAAASFGLSINFKKSCLASVGVEDSMLEELASAYDCAVISKFRLIEEDLGVGEWLDIQWGSMLARPLLEREVHTLQEVKNHILSVKCKSGVSDRIVWIHENTANFLVKKLSDLIVNSGTEEVASCVSTQAAVWFPPNLEQVKFNVDGAASIEAAGCGGVLRTPTGTVVALFSGLMSCLGADYAELIVVKTTFEVFRETDWFEKAELIIESNSQVVLNLISSTFLRPW</sequence>
<dbReference type="EMBL" id="VEPZ02001159">
    <property type="protein sequence ID" value="KAE8690196.1"/>
    <property type="molecule type" value="Genomic_DNA"/>
</dbReference>
<name>A0A6A2ZF07_HIBSY</name>
<feature type="chain" id="PRO_5025338576" description="RNase H type-1 domain-containing protein" evidence="1">
    <location>
        <begin position="25"/>
        <end position="267"/>
    </location>
</feature>
<dbReference type="InterPro" id="IPR053151">
    <property type="entry name" value="RNase_H-like"/>
</dbReference>
<feature type="signal peptide" evidence="1">
    <location>
        <begin position="1"/>
        <end position="24"/>
    </location>
</feature>